<evidence type="ECO:0000313" key="2">
    <source>
        <dbReference type="Proteomes" id="UP001428817"/>
    </source>
</evidence>
<reference evidence="2" key="1">
    <citation type="journal article" date="2019" name="Int. J. Syst. Evol. Microbiol.">
        <title>The Global Catalogue of Microorganisms (GCM) 10K type strain sequencing project: providing services to taxonomists for standard genome sequencing and annotation.</title>
        <authorList>
            <consortium name="The Broad Institute Genomics Platform"/>
            <consortium name="The Broad Institute Genome Sequencing Center for Infectious Disease"/>
            <person name="Wu L."/>
            <person name="Ma J."/>
        </authorList>
    </citation>
    <scope>NUCLEOTIDE SEQUENCE [LARGE SCALE GENOMIC DNA]</scope>
    <source>
        <strain evidence="2">JCM 18303</strain>
    </source>
</reference>
<comment type="caution">
    <text evidence="1">The sequence shown here is derived from an EMBL/GenBank/DDBJ whole genome shotgun (WGS) entry which is preliminary data.</text>
</comment>
<dbReference type="Proteomes" id="UP001428817">
    <property type="component" value="Unassembled WGS sequence"/>
</dbReference>
<accession>A0ABP9QHM7</accession>
<sequence>MRWPRKSRAFPGLADVRDHGMTPCRANSAITATAPMTATTAALCRARRERSNSAAVKSRAARAELAVMIAPSSPKTCPATATSTMATSGQIQIDTCRALVDISRHDSMQMTADKNDVTSYDFRRSGGT</sequence>
<protein>
    <submittedName>
        <fullName evidence="1">Uncharacterized protein</fullName>
    </submittedName>
</protein>
<evidence type="ECO:0000313" key="1">
    <source>
        <dbReference type="EMBL" id="GAA5162063.1"/>
    </source>
</evidence>
<keyword evidence="2" id="KW-1185">Reference proteome</keyword>
<gene>
    <name evidence="1" type="ORF">GCM10023321_47080</name>
</gene>
<dbReference type="EMBL" id="BAABJP010000026">
    <property type="protein sequence ID" value="GAA5162063.1"/>
    <property type="molecule type" value="Genomic_DNA"/>
</dbReference>
<name>A0ABP9QHM7_9PSEU</name>
<organism evidence="1 2">
    <name type="scientific">Pseudonocardia eucalypti</name>
    <dbReference type="NCBI Taxonomy" id="648755"/>
    <lineage>
        <taxon>Bacteria</taxon>
        <taxon>Bacillati</taxon>
        <taxon>Actinomycetota</taxon>
        <taxon>Actinomycetes</taxon>
        <taxon>Pseudonocardiales</taxon>
        <taxon>Pseudonocardiaceae</taxon>
        <taxon>Pseudonocardia</taxon>
    </lineage>
</organism>
<proteinExistence type="predicted"/>